<keyword evidence="2" id="KW-1185">Reference proteome</keyword>
<dbReference type="AlphaFoldDB" id="A0A9P8ALT7"/>
<dbReference type="Proteomes" id="UP000812287">
    <property type="component" value="Unassembled WGS sequence"/>
</dbReference>
<protein>
    <submittedName>
        <fullName evidence="1">Uncharacterized protein</fullName>
    </submittedName>
</protein>
<gene>
    <name evidence="1" type="ORF">BT62DRAFT_938335</name>
</gene>
<evidence type="ECO:0000313" key="1">
    <source>
        <dbReference type="EMBL" id="KAG7440135.1"/>
    </source>
</evidence>
<dbReference type="EMBL" id="MU250576">
    <property type="protein sequence ID" value="KAG7440135.1"/>
    <property type="molecule type" value="Genomic_DNA"/>
</dbReference>
<dbReference type="RefSeq" id="XP_043033635.1">
    <property type="nucleotide sequence ID" value="XM_043187516.1"/>
</dbReference>
<proteinExistence type="predicted"/>
<sequence length="56" mass="6194">MRSTCITSKSCSDPLGTASYRPLKKGVFLGMNSIFIKDHTTMVLSDLDCHDMNRAV</sequence>
<evidence type="ECO:0000313" key="2">
    <source>
        <dbReference type="Proteomes" id="UP000812287"/>
    </source>
</evidence>
<dbReference type="GeneID" id="66109813"/>
<accession>A0A9P8ALT7</accession>
<name>A0A9P8ALT7_9AGAR</name>
<reference evidence="1" key="1">
    <citation type="submission" date="2020-11" db="EMBL/GenBank/DDBJ databases">
        <title>Adaptations for nitrogen fixation in a non-lichenized fungal sporocarp promotes dispersal by wood-feeding termites.</title>
        <authorList>
            <consortium name="DOE Joint Genome Institute"/>
            <person name="Koch R.A."/>
            <person name="Yoon G."/>
            <person name="Arayal U."/>
            <person name="Lail K."/>
            <person name="Amirebrahimi M."/>
            <person name="Labutti K."/>
            <person name="Lipzen A."/>
            <person name="Riley R."/>
            <person name="Barry K."/>
            <person name="Henrissat B."/>
            <person name="Grigoriev I.V."/>
            <person name="Herr J.R."/>
            <person name="Aime M.C."/>
        </authorList>
    </citation>
    <scope>NUCLEOTIDE SEQUENCE</scope>
    <source>
        <strain evidence="1">MCA 3950</strain>
    </source>
</reference>
<comment type="caution">
    <text evidence="1">The sequence shown here is derived from an EMBL/GenBank/DDBJ whole genome shotgun (WGS) entry which is preliminary data.</text>
</comment>
<organism evidence="1 2">
    <name type="scientific">Guyanagaster necrorhizus</name>
    <dbReference type="NCBI Taxonomy" id="856835"/>
    <lineage>
        <taxon>Eukaryota</taxon>
        <taxon>Fungi</taxon>
        <taxon>Dikarya</taxon>
        <taxon>Basidiomycota</taxon>
        <taxon>Agaricomycotina</taxon>
        <taxon>Agaricomycetes</taxon>
        <taxon>Agaricomycetidae</taxon>
        <taxon>Agaricales</taxon>
        <taxon>Marasmiineae</taxon>
        <taxon>Physalacriaceae</taxon>
        <taxon>Guyanagaster</taxon>
    </lineage>
</organism>